<keyword evidence="2" id="KW-1185">Reference proteome</keyword>
<reference evidence="1 2" key="1">
    <citation type="submission" date="2023-12" db="EMBL/GenBank/DDBJ databases">
        <title>Amycolatopsis sp. V23-08.</title>
        <authorList>
            <person name="Somphong A."/>
        </authorList>
    </citation>
    <scope>NUCLEOTIDE SEQUENCE [LARGE SCALE GENOMIC DNA]</scope>
    <source>
        <strain evidence="1 2">V23-08</strain>
    </source>
</reference>
<dbReference type="Proteomes" id="UP001304298">
    <property type="component" value="Unassembled WGS sequence"/>
</dbReference>
<gene>
    <name evidence="1" type="ORF">VA596_13610</name>
</gene>
<evidence type="ECO:0000313" key="1">
    <source>
        <dbReference type="EMBL" id="MEA5360579.1"/>
    </source>
</evidence>
<name>A0ABU5R4F1_9PSEU</name>
<dbReference type="RefSeq" id="WP_323326841.1">
    <property type="nucleotide sequence ID" value="NZ_JAYFSI010000002.1"/>
</dbReference>
<dbReference type="InterPro" id="IPR011008">
    <property type="entry name" value="Dimeric_a/b-barrel"/>
</dbReference>
<accession>A0ABU5R4F1</accession>
<evidence type="ECO:0008006" key="3">
    <source>
        <dbReference type="Google" id="ProtNLM"/>
    </source>
</evidence>
<organism evidence="1 2">
    <name type="scientific">Amycolatopsis heterodermiae</name>
    <dbReference type="NCBI Taxonomy" id="3110235"/>
    <lineage>
        <taxon>Bacteria</taxon>
        <taxon>Bacillati</taxon>
        <taxon>Actinomycetota</taxon>
        <taxon>Actinomycetes</taxon>
        <taxon>Pseudonocardiales</taxon>
        <taxon>Pseudonocardiaceae</taxon>
        <taxon>Amycolatopsis</taxon>
    </lineage>
</organism>
<dbReference type="EMBL" id="JAYFSI010000002">
    <property type="protein sequence ID" value="MEA5360579.1"/>
    <property type="molecule type" value="Genomic_DNA"/>
</dbReference>
<dbReference type="SUPFAM" id="SSF54909">
    <property type="entry name" value="Dimeric alpha+beta barrel"/>
    <property type="match status" value="1"/>
</dbReference>
<evidence type="ECO:0000313" key="2">
    <source>
        <dbReference type="Proteomes" id="UP001304298"/>
    </source>
</evidence>
<comment type="caution">
    <text evidence="1">The sequence shown here is derived from an EMBL/GenBank/DDBJ whole genome shotgun (WGS) entry which is preliminary data.</text>
</comment>
<sequence>MGITRLAAALAVSPAITRQARRDAAFARGDFRVCQPWYDGPAESTGRVLISVNEYRPHSIKDVVGIGRAAEALIRDEVLANPGAAGIMSAFGPRRRILYSLSVWTSEDALKEFTIAPAHREIMRLYRARGYLRHLHWWDTHRSIGASMLEATRRLDRGEGRRVGDARDPWARADQARLTELGTTPAAPIWRSGGRRAG</sequence>
<proteinExistence type="predicted"/>
<protein>
    <recommendedName>
        <fullName evidence="3">DUF3291 domain-containing protein</fullName>
    </recommendedName>
</protein>